<feature type="transmembrane region" description="Helical" evidence="6">
    <location>
        <begin position="164"/>
        <end position="188"/>
    </location>
</feature>
<evidence type="ECO:0000313" key="9">
    <source>
        <dbReference type="Proteomes" id="UP001432027"/>
    </source>
</evidence>
<organism evidence="8 9">
    <name type="scientific">Pristionchus entomophagus</name>
    <dbReference type="NCBI Taxonomy" id="358040"/>
    <lineage>
        <taxon>Eukaryota</taxon>
        <taxon>Metazoa</taxon>
        <taxon>Ecdysozoa</taxon>
        <taxon>Nematoda</taxon>
        <taxon>Chromadorea</taxon>
        <taxon>Rhabditida</taxon>
        <taxon>Rhabditina</taxon>
        <taxon>Diplogasteromorpha</taxon>
        <taxon>Diplogasteroidea</taxon>
        <taxon>Neodiplogasteridae</taxon>
        <taxon>Pristionchus</taxon>
    </lineage>
</organism>
<evidence type="ECO:0000259" key="7">
    <source>
        <dbReference type="PROSITE" id="PS50262"/>
    </source>
</evidence>
<evidence type="ECO:0000256" key="4">
    <source>
        <dbReference type="ARBA" id="ARBA00023136"/>
    </source>
</evidence>
<dbReference type="AlphaFoldDB" id="A0AAV5SFQ6"/>
<feature type="domain" description="G-protein coupled receptors family 1 profile" evidence="7">
    <location>
        <begin position="23"/>
        <end position="257"/>
    </location>
</feature>
<feature type="region of interest" description="Disordered" evidence="5">
    <location>
        <begin position="289"/>
        <end position="308"/>
    </location>
</feature>
<proteinExistence type="predicted"/>
<protein>
    <recommendedName>
        <fullName evidence="7">G-protein coupled receptors family 1 profile domain-containing protein</fullName>
    </recommendedName>
</protein>
<feature type="transmembrane region" description="Helical" evidence="6">
    <location>
        <begin position="80"/>
        <end position="102"/>
    </location>
</feature>
<dbReference type="PROSITE" id="PS50262">
    <property type="entry name" value="G_PROTEIN_RECEP_F1_2"/>
    <property type="match status" value="1"/>
</dbReference>
<evidence type="ECO:0000256" key="1">
    <source>
        <dbReference type="ARBA" id="ARBA00004370"/>
    </source>
</evidence>
<comment type="caution">
    <text evidence="8">The sequence shown here is derived from an EMBL/GenBank/DDBJ whole genome shotgun (WGS) entry which is preliminary data.</text>
</comment>
<dbReference type="InterPro" id="IPR047130">
    <property type="entry name" value="7TM_GPCR_Srsx_nematod"/>
</dbReference>
<gene>
    <name evidence="8" type="ORF">PENTCL1PPCAC_4316</name>
</gene>
<dbReference type="GO" id="GO:0016020">
    <property type="term" value="C:membrane"/>
    <property type="evidence" value="ECO:0007669"/>
    <property type="project" value="UniProtKB-SubCell"/>
</dbReference>
<reference evidence="8" key="1">
    <citation type="submission" date="2023-10" db="EMBL/GenBank/DDBJ databases">
        <title>Genome assembly of Pristionchus species.</title>
        <authorList>
            <person name="Yoshida K."/>
            <person name="Sommer R.J."/>
        </authorList>
    </citation>
    <scope>NUCLEOTIDE SEQUENCE</scope>
    <source>
        <strain evidence="8">RS0144</strain>
    </source>
</reference>
<dbReference type="EMBL" id="BTSX01000001">
    <property type="protein sequence ID" value="GMS82141.1"/>
    <property type="molecule type" value="Genomic_DNA"/>
</dbReference>
<sequence>MDNDLYFWMSVLWSFLIIICFVDNLLIVFAIAQNRNLRGPCFMLIALSSLGDSIQVFGLAPKIVTYFMFGLKPMDARTCLYLELIPLTFNGISNFTVISIALDRLFASIAPQTYLGKNVPVFYAIHIVLIASYTALQLSHLLRYFEDGEVHCTMSPIFMGFARVLWFLQAMLTYAASVVIYLVVTIVIRFKTLTKKETRLFRSLLCIFISMLCGYFMTCFLGVLSGGELREEREQLTMDMLIGTPMLISLCLNYFIYFLTSTELRWTFQYQLRLLRGMQLTLVTPAHSFTTSTSTTSKPSENNCDSRR</sequence>
<evidence type="ECO:0000256" key="2">
    <source>
        <dbReference type="ARBA" id="ARBA00022692"/>
    </source>
</evidence>
<dbReference type="PANTHER" id="PTHR23360:SF5">
    <property type="entry name" value="G-PROTEIN COUPLED RECEPTORS FAMILY 1 PROFILE DOMAIN-CONTAINING PROTEIN"/>
    <property type="match status" value="1"/>
</dbReference>
<dbReference type="SUPFAM" id="SSF81321">
    <property type="entry name" value="Family A G protein-coupled receptor-like"/>
    <property type="match status" value="1"/>
</dbReference>
<name>A0AAV5SFQ6_9BILA</name>
<keyword evidence="4 6" id="KW-0472">Membrane</keyword>
<evidence type="ECO:0000256" key="6">
    <source>
        <dbReference type="SAM" id="Phobius"/>
    </source>
</evidence>
<dbReference type="SMART" id="SM01381">
    <property type="entry name" value="7TM_GPCR_Srsx"/>
    <property type="match status" value="1"/>
</dbReference>
<feature type="transmembrane region" description="Helical" evidence="6">
    <location>
        <begin position="41"/>
        <end position="60"/>
    </location>
</feature>
<feature type="transmembrane region" description="Helical" evidence="6">
    <location>
        <begin position="236"/>
        <end position="259"/>
    </location>
</feature>
<feature type="compositionally biased region" description="Low complexity" evidence="5">
    <location>
        <begin position="289"/>
        <end position="300"/>
    </location>
</feature>
<dbReference type="GO" id="GO:0004930">
    <property type="term" value="F:G protein-coupled receptor activity"/>
    <property type="evidence" value="ECO:0007669"/>
    <property type="project" value="InterPro"/>
</dbReference>
<comment type="subcellular location">
    <subcellularLocation>
        <location evidence="1">Membrane</location>
    </subcellularLocation>
</comment>
<dbReference type="CDD" id="cd00637">
    <property type="entry name" value="7tm_classA_rhodopsin-like"/>
    <property type="match status" value="1"/>
</dbReference>
<feature type="transmembrane region" description="Helical" evidence="6">
    <location>
        <begin position="114"/>
        <end position="136"/>
    </location>
</feature>
<keyword evidence="9" id="KW-1185">Reference proteome</keyword>
<dbReference type="InterPro" id="IPR019424">
    <property type="entry name" value="7TM_GPCR_Srsx"/>
</dbReference>
<evidence type="ECO:0000256" key="5">
    <source>
        <dbReference type="SAM" id="MobiDB-lite"/>
    </source>
</evidence>
<dbReference type="Gene3D" id="1.20.1070.10">
    <property type="entry name" value="Rhodopsin 7-helix transmembrane proteins"/>
    <property type="match status" value="1"/>
</dbReference>
<dbReference type="InterPro" id="IPR017452">
    <property type="entry name" value="GPCR_Rhodpsn_7TM"/>
</dbReference>
<accession>A0AAV5SFQ6</accession>
<dbReference type="Pfam" id="PF10320">
    <property type="entry name" value="7TM_GPCR_Srsx"/>
    <property type="match status" value="1"/>
</dbReference>
<evidence type="ECO:0000256" key="3">
    <source>
        <dbReference type="ARBA" id="ARBA00022989"/>
    </source>
</evidence>
<feature type="non-terminal residue" evidence="8">
    <location>
        <position position="308"/>
    </location>
</feature>
<feature type="transmembrane region" description="Helical" evidence="6">
    <location>
        <begin position="6"/>
        <end position="29"/>
    </location>
</feature>
<keyword evidence="2 6" id="KW-0812">Transmembrane</keyword>
<dbReference type="Proteomes" id="UP001432027">
    <property type="component" value="Unassembled WGS sequence"/>
</dbReference>
<dbReference type="InterPro" id="IPR000276">
    <property type="entry name" value="GPCR_Rhodpsn"/>
</dbReference>
<evidence type="ECO:0000313" key="8">
    <source>
        <dbReference type="EMBL" id="GMS82141.1"/>
    </source>
</evidence>
<dbReference type="PANTHER" id="PTHR23360">
    <property type="entry name" value="G-PROTEIN COUPLED RECEPTORS FAMILY 1 PROFILE DOMAIN-CONTAINING PROTEIN-RELATED"/>
    <property type="match status" value="1"/>
</dbReference>
<feature type="transmembrane region" description="Helical" evidence="6">
    <location>
        <begin position="200"/>
        <end position="224"/>
    </location>
</feature>
<keyword evidence="3 6" id="KW-1133">Transmembrane helix</keyword>